<organism evidence="2">
    <name type="scientific">Paenibacillus sp. BIHB 4019</name>
    <dbReference type="NCBI Taxonomy" id="1870819"/>
    <lineage>
        <taxon>Bacteria</taxon>
        <taxon>Bacillati</taxon>
        <taxon>Bacillota</taxon>
        <taxon>Bacilli</taxon>
        <taxon>Bacillales</taxon>
        <taxon>Paenibacillaceae</taxon>
        <taxon>Paenibacillus</taxon>
    </lineage>
</organism>
<feature type="transmembrane region" description="Helical" evidence="1">
    <location>
        <begin position="67"/>
        <end position="88"/>
    </location>
</feature>
<proteinExistence type="predicted"/>
<accession>A0A1B2DNT2</accession>
<feature type="transmembrane region" description="Helical" evidence="1">
    <location>
        <begin position="33"/>
        <end position="55"/>
    </location>
</feature>
<sequence length="270" mass="30188">MKGRLGTLNNYLIIYGLFVKNCLIAQLEYRANFVLGLAVELAYLISKLLYVVVVYKTDLHIDGITPDGMLMFVGTYTIMTGVYSGLFFTNFVRMPEYVRNGSLDLMIVKPISLQFLVSLRYLDLGMPIPNVVAGVAMVAIGWNAMEIPLTAYSIVLYMLFLGIGVIITYCLMIVPALLSFWFVNTGGLSSIFYAIWDANNMPMPIYGRWIQRIGVYVLPFLVITNFAPLAAMNALRIDQMMWGAAAPVLLLISVRVLWNKAIRNYSSANG</sequence>
<feature type="transmembrane region" description="Helical" evidence="1">
    <location>
        <begin position="180"/>
        <end position="196"/>
    </location>
</feature>
<reference evidence="2" key="1">
    <citation type="submission" date="2016-08" db="EMBL/GenBank/DDBJ databases">
        <title>Complete Genome Seqeunce of Paenibacillus sp. BIHB 4019 from tea rhizoplane.</title>
        <authorList>
            <person name="Thakur R."/>
            <person name="Swarnkar M.K."/>
            <person name="Gulati A."/>
        </authorList>
    </citation>
    <scope>NUCLEOTIDE SEQUENCE [LARGE SCALE GENOMIC DNA]</scope>
    <source>
        <strain evidence="2">BIHB4019</strain>
    </source>
</reference>
<evidence type="ECO:0000313" key="2">
    <source>
        <dbReference type="EMBL" id="ANY69364.1"/>
    </source>
</evidence>
<name>A0A1B2DNT2_9BACL</name>
<dbReference type="AlphaFoldDB" id="A0A1B2DNT2"/>
<dbReference type="PANTHER" id="PTHR36833">
    <property type="entry name" value="SLR0610 PROTEIN-RELATED"/>
    <property type="match status" value="1"/>
</dbReference>
<feature type="transmembrane region" description="Helical" evidence="1">
    <location>
        <begin position="241"/>
        <end position="258"/>
    </location>
</feature>
<dbReference type="RefSeq" id="WP_237163226.1">
    <property type="nucleotide sequence ID" value="NZ_CP016808.1"/>
</dbReference>
<dbReference type="EMBL" id="CP016808">
    <property type="protein sequence ID" value="ANY69364.1"/>
    <property type="molecule type" value="Genomic_DNA"/>
</dbReference>
<evidence type="ECO:0000256" key="1">
    <source>
        <dbReference type="SAM" id="Phobius"/>
    </source>
</evidence>
<dbReference type="Pfam" id="PF06182">
    <property type="entry name" value="ABC2_membrane_6"/>
    <property type="match status" value="1"/>
</dbReference>
<gene>
    <name evidence="2" type="ORF">BBD42_24925</name>
</gene>
<feature type="transmembrane region" description="Helical" evidence="1">
    <location>
        <begin position="216"/>
        <end position="235"/>
    </location>
</feature>
<keyword evidence="1" id="KW-1133">Transmembrane helix</keyword>
<keyword evidence="1" id="KW-0472">Membrane</keyword>
<dbReference type="InterPro" id="IPR010390">
    <property type="entry name" value="ABC-2_transporter-like"/>
</dbReference>
<protein>
    <submittedName>
        <fullName evidence="2">ABC transporter permease</fullName>
    </submittedName>
</protein>
<dbReference type="PANTHER" id="PTHR36833:SF2">
    <property type="entry name" value="SLR0610 PROTEIN"/>
    <property type="match status" value="1"/>
</dbReference>
<keyword evidence="1" id="KW-0812">Transmembrane</keyword>
<feature type="transmembrane region" description="Helical" evidence="1">
    <location>
        <begin position="154"/>
        <end position="174"/>
    </location>
</feature>